<comment type="caution">
    <text evidence="1">The sequence shown here is derived from an EMBL/GenBank/DDBJ whole genome shotgun (WGS) entry which is preliminary data.</text>
</comment>
<proteinExistence type="predicted"/>
<protein>
    <submittedName>
        <fullName evidence="1">Uncharacterized protein</fullName>
    </submittedName>
</protein>
<accession>A0A3M7P422</accession>
<evidence type="ECO:0000313" key="1">
    <source>
        <dbReference type="EMBL" id="RMZ93679.1"/>
    </source>
</evidence>
<keyword evidence="2" id="KW-1185">Reference proteome</keyword>
<sequence length="116" mass="13630">MLFYFHGDHKIERKQFGIFHDKLVYLIEFQTVRIVRHIIETSSRVLAVVIVAKFSKELLLKIGQIKQSETSIVKFCSKSSRKTSPVTFFVTSCAKFLFYHFIPFKIYTKFSKIGDK</sequence>
<dbReference type="EMBL" id="REGN01013628">
    <property type="protein sequence ID" value="RMZ93679.1"/>
    <property type="molecule type" value="Genomic_DNA"/>
</dbReference>
<name>A0A3M7P422_BRAPC</name>
<dbReference type="AlphaFoldDB" id="A0A3M7P422"/>
<evidence type="ECO:0000313" key="2">
    <source>
        <dbReference type="Proteomes" id="UP000276133"/>
    </source>
</evidence>
<organism evidence="1 2">
    <name type="scientific">Brachionus plicatilis</name>
    <name type="common">Marine rotifer</name>
    <name type="synonym">Brachionus muelleri</name>
    <dbReference type="NCBI Taxonomy" id="10195"/>
    <lineage>
        <taxon>Eukaryota</taxon>
        <taxon>Metazoa</taxon>
        <taxon>Spiralia</taxon>
        <taxon>Gnathifera</taxon>
        <taxon>Rotifera</taxon>
        <taxon>Eurotatoria</taxon>
        <taxon>Monogononta</taxon>
        <taxon>Pseudotrocha</taxon>
        <taxon>Ploima</taxon>
        <taxon>Brachionidae</taxon>
        <taxon>Brachionus</taxon>
    </lineage>
</organism>
<dbReference type="Proteomes" id="UP000276133">
    <property type="component" value="Unassembled WGS sequence"/>
</dbReference>
<reference evidence="1 2" key="1">
    <citation type="journal article" date="2018" name="Sci. Rep.">
        <title>Genomic signatures of local adaptation to the degree of environmental predictability in rotifers.</title>
        <authorList>
            <person name="Franch-Gras L."/>
            <person name="Hahn C."/>
            <person name="Garcia-Roger E.M."/>
            <person name="Carmona M.J."/>
            <person name="Serra M."/>
            <person name="Gomez A."/>
        </authorList>
    </citation>
    <scope>NUCLEOTIDE SEQUENCE [LARGE SCALE GENOMIC DNA]</scope>
    <source>
        <strain evidence="1">HYR1</strain>
    </source>
</reference>
<gene>
    <name evidence="1" type="ORF">BpHYR1_029957</name>
</gene>